<feature type="transmembrane region" description="Helical" evidence="1">
    <location>
        <begin position="680"/>
        <end position="700"/>
    </location>
</feature>
<organism evidence="3 4">
    <name type="scientific">Rubroshorea leprosula</name>
    <dbReference type="NCBI Taxonomy" id="152421"/>
    <lineage>
        <taxon>Eukaryota</taxon>
        <taxon>Viridiplantae</taxon>
        <taxon>Streptophyta</taxon>
        <taxon>Embryophyta</taxon>
        <taxon>Tracheophyta</taxon>
        <taxon>Spermatophyta</taxon>
        <taxon>Magnoliopsida</taxon>
        <taxon>eudicotyledons</taxon>
        <taxon>Gunneridae</taxon>
        <taxon>Pentapetalae</taxon>
        <taxon>rosids</taxon>
        <taxon>malvids</taxon>
        <taxon>Malvales</taxon>
        <taxon>Dipterocarpaceae</taxon>
        <taxon>Rubroshorea</taxon>
    </lineage>
</organism>
<evidence type="ECO:0000313" key="3">
    <source>
        <dbReference type="EMBL" id="GKV28720.1"/>
    </source>
</evidence>
<dbReference type="InterPro" id="IPR036770">
    <property type="entry name" value="Ankyrin_rpt-contain_sf"/>
</dbReference>
<dbReference type="GO" id="GO:0016020">
    <property type="term" value="C:membrane"/>
    <property type="evidence" value="ECO:0007669"/>
    <property type="project" value="TreeGrafter"/>
</dbReference>
<feature type="transmembrane region" description="Helical" evidence="1">
    <location>
        <begin position="569"/>
        <end position="587"/>
    </location>
</feature>
<dbReference type="PANTHER" id="PTHR24177">
    <property type="entry name" value="CASKIN"/>
    <property type="match status" value="1"/>
</dbReference>
<dbReference type="PANTHER" id="PTHR24177:SF329">
    <property type="entry name" value="ANKYRIN REPEAT PROTEIN"/>
    <property type="match status" value="1"/>
</dbReference>
<name>A0AAV5KVN4_9ROSI</name>
<keyword evidence="1" id="KW-0812">Transmembrane</keyword>
<keyword evidence="1" id="KW-0472">Membrane</keyword>
<accession>A0AAV5KVN4</accession>
<dbReference type="InterPro" id="IPR026961">
    <property type="entry name" value="PGG_dom"/>
</dbReference>
<comment type="caution">
    <text evidence="3">The sequence shown here is derived from an EMBL/GenBank/DDBJ whole genome shotgun (WGS) entry which is preliminary data.</text>
</comment>
<evidence type="ECO:0000256" key="1">
    <source>
        <dbReference type="SAM" id="Phobius"/>
    </source>
</evidence>
<dbReference type="EMBL" id="BPVZ01000080">
    <property type="protein sequence ID" value="GKV28720.1"/>
    <property type="molecule type" value="Genomic_DNA"/>
</dbReference>
<keyword evidence="1" id="KW-1133">Transmembrane helix</keyword>
<keyword evidence="4" id="KW-1185">Reference proteome</keyword>
<protein>
    <recommendedName>
        <fullName evidence="2">PGG domain-containing protein</fullName>
    </recommendedName>
</protein>
<dbReference type="Proteomes" id="UP001054252">
    <property type="component" value="Unassembled WGS sequence"/>
</dbReference>
<dbReference type="SUPFAM" id="SSF48403">
    <property type="entry name" value="Ankyrin repeat"/>
    <property type="match status" value="1"/>
</dbReference>
<feature type="transmembrane region" description="Helical" evidence="1">
    <location>
        <begin position="648"/>
        <end position="673"/>
    </location>
</feature>
<dbReference type="Gene3D" id="1.25.40.20">
    <property type="entry name" value="Ankyrin repeat-containing domain"/>
    <property type="match status" value="1"/>
</dbReference>
<feature type="domain" description="PGG" evidence="2">
    <location>
        <begin position="560"/>
        <end position="671"/>
    </location>
</feature>
<feature type="transmembrane region" description="Helical" evidence="1">
    <location>
        <begin position="608"/>
        <end position="628"/>
    </location>
</feature>
<dbReference type="Pfam" id="PF14223">
    <property type="entry name" value="Retrotran_gag_2"/>
    <property type="match status" value="1"/>
</dbReference>
<dbReference type="SMART" id="SM00248">
    <property type="entry name" value="ANK"/>
    <property type="match status" value="3"/>
</dbReference>
<sequence length="724" mass="82317">MQVGSNSSTTAIVPFLLKEDNYEDWSIYVENYLLAQDLLGIVESEDSCSEDVGYWRKKKAAALHAIHITSSPEIFAQIKKISSAKDAWNKLAKMHQEWKSKAKTLRILKAVDEMTENPHYVELKKSICKGDWDGVKQFFVFHKYPLNTIIVSSDYCFTALQFAIDAGRDKIAEELLKMISERDLEIIKTNSASGGHTCLSSVAFTGRTHVARCIVQKNRNLLIIESDKGFIPVTGACSVGQKEMTYYLYSETPAEVLAPQNGNHGFRLIRSAIANKMLDICYDLLGRFPSLAVATDKEMQGVSPILALSRQPSAFPSGCRLQLWKKRIYHGLKVKLPTTSSGEVRIPVPQDQYLNKKNVRIQVFDRLGGLSLTLLNFFGIKQIYDLKLTHRYALLILHRMCNHVSTLKVQHHFDCGVVDAMFEATKQGIVEFVVELLKVSQPLIYYNRDRRHVFMVAIQYRQENIFNRFYGIHEDWKALLLGQVDNKENNTLHVAGEIAPDFQLARISSPALQMQRELQWFKEVEKIVPEWCKEHKNHNGETPYEVFSKSHKELVKEGGQWMRNTAESFIIVGTLIVTIMFAVAFTVRGGSDQNTGFPIFLLKRSFMIFIISDAISFFAASTSVLMFLGILTSRFAQEDFLVSLPRKLIIGLSTLFISIAAMMISFSAAFLIMLQDRWSAIIPIILMASIPVTLFVWLQFPLLLKIFVSTYTPGIFDKKIKPWL</sequence>
<evidence type="ECO:0000313" key="4">
    <source>
        <dbReference type="Proteomes" id="UP001054252"/>
    </source>
</evidence>
<dbReference type="InterPro" id="IPR002110">
    <property type="entry name" value="Ankyrin_rpt"/>
</dbReference>
<dbReference type="Pfam" id="PF13962">
    <property type="entry name" value="PGG"/>
    <property type="match status" value="1"/>
</dbReference>
<evidence type="ECO:0000259" key="2">
    <source>
        <dbReference type="Pfam" id="PF13962"/>
    </source>
</evidence>
<gene>
    <name evidence="3" type="ORF">SLEP1_g37736</name>
</gene>
<reference evidence="3 4" key="1">
    <citation type="journal article" date="2021" name="Commun. Biol.">
        <title>The genome of Shorea leprosula (Dipterocarpaceae) highlights the ecological relevance of drought in aseasonal tropical rainforests.</title>
        <authorList>
            <person name="Ng K.K.S."/>
            <person name="Kobayashi M.J."/>
            <person name="Fawcett J.A."/>
            <person name="Hatakeyama M."/>
            <person name="Paape T."/>
            <person name="Ng C.H."/>
            <person name="Ang C.C."/>
            <person name="Tnah L.H."/>
            <person name="Lee C.T."/>
            <person name="Nishiyama T."/>
            <person name="Sese J."/>
            <person name="O'Brien M.J."/>
            <person name="Copetti D."/>
            <person name="Mohd Noor M.I."/>
            <person name="Ong R.C."/>
            <person name="Putra M."/>
            <person name="Sireger I.Z."/>
            <person name="Indrioko S."/>
            <person name="Kosugi Y."/>
            <person name="Izuno A."/>
            <person name="Isagi Y."/>
            <person name="Lee S.L."/>
            <person name="Shimizu K.K."/>
        </authorList>
    </citation>
    <scope>NUCLEOTIDE SEQUENCE [LARGE SCALE GENOMIC DNA]</scope>
    <source>
        <strain evidence="3">214</strain>
    </source>
</reference>
<proteinExistence type="predicted"/>
<dbReference type="AlphaFoldDB" id="A0AAV5KVN4"/>